<evidence type="ECO:0008006" key="3">
    <source>
        <dbReference type="Google" id="ProtNLM"/>
    </source>
</evidence>
<sequence>MDRKCKICQKPLKGRTDKIFCSTYCKNHYHKHLRYASKQAAIEINGYLKRNYSILSELLGNNKSQVKVYRNVLEKKKFRFMYHTHFHINSHNKMFHYIYDLAWMEFSDDEILIVKKRK</sequence>
<evidence type="ECO:0000313" key="2">
    <source>
        <dbReference type="Proteomes" id="UP000070138"/>
    </source>
</evidence>
<proteinExistence type="predicted"/>
<gene>
    <name evidence="1" type="ORF">LS48_13065</name>
</gene>
<dbReference type="AlphaFoldDB" id="A0A137RFA7"/>
<organism evidence="1 2">
    <name type="scientific">Aequorivita aquimaris</name>
    <dbReference type="NCBI Taxonomy" id="1548749"/>
    <lineage>
        <taxon>Bacteria</taxon>
        <taxon>Pseudomonadati</taxon>
        <taxon>Bacteroidota</taxon>
        <taxon>Flavobacteriia</taxon>
        <taxon>Flavobacteriales</taxon>
        <taxon>Flavobacteriaceae</taxon>
        <taxon>Aequorivita</taxon>
    </lineage>
</organism>
<dbReference type="OrthoDB" id="5187906at2"/>
<dbReference type="RefSeq" id="WP_062622944.1">
    <property type="nucleotide sequence ID" value="NZ_JRWG01000010.1"/>
</dbReference>
<reference evidence="1 2" key="2">
    <citation type="journal article" date="2016" name="Int. J. Syst. Evol. Microbiol.">
        <title>Vitellibacter aquimaris sp. nov., a marine bacterium isolated from seawater.</title>
        <authorList>
            <person name="Thevarajoo S."/>
            <person name="Selvaratnam C."/>
            <person name="Goh K.M."/>
            <person name="Hong K.W."/>
            <person name="Chan X.Y."/>
            <person name="Chan K.G."/>
            <person name="Chong C.S."/>
        </authorList>
    </citation>
    <scope>NUCLEOTIDE SEQUENCE [LARGE SCALE GENOMIC DNA]</scope>
    <source>
        <strain evidence="1 2">D-24</strain>
    </source>
</reference>
<comment type="caution">
    <text evidence="1">The sequence shown here is derived from an EMBL/GenBank/DDBJ whole genome shotgun (WGS) entry which is preliminary data.</text>
</comment>
<dbReference type="EMBL" id="JRWG01000010">
    <property type="protein sequence ID" value="KXN98184.1"/>
    <property type="molecule type" value="Genomic_DNA"/>
</dbReference>
<reference evidence="2" key="1">
    <citation type="submission" date="2014-10" db="EMBL/GenBank/DDBJ databases">
        <title>Genome sequencing of Vitellibacter sp. D-24.</title>
        <authorList>
            <person name="Thevarajoo S."/>
            <person name="Selvaratnam C."/>
            <person name="Goh K.M."/>
            <person name="Chong C.S."/>
        </authorList>
    </citation>
    <scope>NUCLEOTIDE SEQUENCE [LARGE SCALE GENOMIC DNA]</scope>
    <source>
        <strain evidence="2">D-24</strain>
    </source>
</reference>
<keyword evidence="2" id="KW-1185">Reference proteome</keyword>
<accession>A0A137RFA7</accession>
<name>A0A137RFA7_9FLAO</name>
<evidence type="ECO:0000313" key="1">
    <source>
        <dbReference type="EMBL" id="KXN98184.1"/>
    </source>
</evidence>
<protein>
    <recommendedName>
        <fullName evidence="3">DUF2116 family Zn-ribbon domain-containing protein</fullName>
    </recommendedName>
</protein>
<dbReference type="Proteomes" id="UP000070138">
    <property type="component" value="Unassembled WGS sequence"/>
</dbReference>